<evidence type="ECO:0000256" key="1">
    <source>
        <dbReference type="ARBA" id="ARBA00022691"/>
    </source>
</evidence>
<proteinExistence type="predicted"/>
<dbReference type="InterPro" id="IPR046341">
    <property type="entry name" value="SET_dom_sf"/>
</dbReference>
<name>A0A182SYT9_9DIPT</name>
<evidence type="ECO:0000313" key="5">
    <source>
        <dbReference type="Proteomes" id="UP000075901"/>
    </source>
</evidence>
<dbReference type="SMART" id="SM00570">
    <property type="entry name" value="AWS"/>
    <property type="match status" value="1"/>
</dbReference>
<sequence>MEAKIGPEDVKHHIEIKREEEVDEIFSEAETLRSESVAGLSDNEGTFLSSGGLPSEDDSGVRSSASSPFDVMSCDETNATSASGPVAPMIPLPPEEDRDALRVDKVRLVESYIDDGVIRRSTRIKTISSQKQRTSGHGLVRDKDRLMKKSNIGFDPYAVPPGEVVGYPAGESGMQGGQLLQGGMAANSSGPAWPVIANEGDSANVEMSEEYLRDMEEKLSRFETIRENIYHSDRIVSKEAKKMTCDCFLTTEEIDRGEHGCGEDCLNRLLMIECGSRCTVGDRCTNRRFQRQEYAHCQVFRTEKKGFGIQASTPIAPGEFIMEYVGEVLNSAQFDERAEV</sequence>
<feature type="domain" description="AWS" evidence="3">
    <location>
        <begin position="240"/>
        <end position="293"/>
    </location>
</feature>
<dbReference type="PANTHER" id="PTHR46711">
    <property type="entry name" value="HISTONE-LYSINE N-METHYLTRANSFERASE SETD2"/>
    <property type="match status" value="1"/>
</dbReference>
<dbReference type="PANTHER" id="PTHR46711:SF1">
    <property type="entry name" value="HISTONE-LYSINE N-METHYLTRANSFERASE SETD2"/>
    <property type="match status" value="1"/>
</dbReference>
<accession>A0A182SYT9</accession>
<dbReference type="Pfam" id="PF17907">
    <property type="entry name" value="AWS"/>
    <property type="match status" value="1"/>
</dbReference>
<evidence type="ECO:0000259" key="3">
    <source>
        <dbReference type="PROSITE" id="PS51215"/>
    </source>
</evidence>
<reference evidence="4" key="2">
    <citation type="submission" date="2020-05" db="UniProtKB">
        <authorList>
            <consortium name="EnsemblMetazoa"/>
        </authorList>
    </citation>
    <scope>IDENTIFICATION</scope>
    <source>
        <strain evidence="4">maculatus3</strain>
    </source>
</reference>
<evidence type="ECO:0000256" key="2">
    <source>
        <dbReference type="SAM" id="MobiDB-lite"/>
    </source>
</evidence>
<keyword evidence="5" id="KW-1185">Reference proteome</keyword>
<dbReference type="VEuPathDB" id="VectorBase:AMAM016184"/>
<dbReference type="EnsemblMetazoa" id="AMAM016184-RA">
    <property type="protein sequence ID" value="AMAM016184-PA"/>
    <property type="gene ID" value="AMAM016184"/>
</dbReference>
<dbReference type="InterPro" id="IPR006560">
    <property type="entry name" value="AWS_dom"/>
</dbReference>
<dbReference type="PROSITE" id="PS51215">
    <property type="entry name" value="AWS"/>
    <property type="match status" value="1"/>
</dbReference>
<dbReference type="Gene3D" id="2.170.270.10">
    <property type="entry name" value="SET domain"/>
    <property type="match status" value="1"/>
</dbReference>
<dbReference type="InterPro" id="IPR042294">
    <property type="entry name" value="SETD2_animal"/>
</dbReference>
<keyword evidence="1" id="KW-0949">S-adenosyl-L-methionine</keyword>
<reference evidence="5" key="1">
    <citation type="submission" date="2013-09" db="EMBL/GenBank/DDBJ databases">
        <title>The Genome Sequence of Anopheles maculatus species B.</title>
        <authorList>
            <consortium name="The Broad Institute Genomics Platform"/>
            <person name="Neafsey D.E."/>
            <person name="Besansky N."/>
            <person name="Howell P."/>
            <person name="Walton C."/>
            <person name="Young S.K."/>
            <person name="Zeng Q."/>
            <person name="Gargeya S."/>
            <person name="Fitzgerald M."/>
            <person name="Haas B."/>
            <person name="Abouelleil A."/>
            <person name="Allen A.W."/>
            <person name="Alvarado L."/>
            <person name="Arachchi H.M."/>
            <person name="Berlin A.M."/>
            <person name="Chapman S.B."/>
            <person name="Gainer-Dewar J."/>
            <person name="Goldberg J."/>
            <person name="Griggs A."/>
            <person name="Gujja S."/>
            <person name="Hansen M."/>
            <person name="Howarth C."/>
            <person name="Imamovic A."/>
            <person name="Ireland A."/>
            <person name="Larimer J."/>
            <person name="McCowan C."/>
            <person name="Murphy C."/>
            <person name="Pearson M."/>
            <person name="Poon T.W."/>
            <person name="Priest M."/>
            <person name="Roberts A."/>
            <person name="Saif S."/>
            <person name="Shea T."/>
            <person name="Sisk P."/>
            <person name="Sykes S."/>
            <person name="Wortman J."/>
            <person name="Nusbaum C."/>
            <person name="Birren B."/>
        </authorList>
    </citation>
    <scope>NUCLEOTIDE SEQUENCE [LARGE SCALE GENOMIC DNA]</scope>
    <source>
        <strain evidence="5">maculatus3</strain>
    </source>
</reference>
<dbReference type="SUPFAM" id="SSF82199">
    <property type="entry name" value="SET domain"/>
    <property type="match status" value="1"/>
</dbReference>
<dbReference type="AlphaFoldDB" id="A0A182SYT9"/>
<dbReference type="GO" id="GO:0005634">
    <property type="term" value="C:nucleus"/>
    <property type="evidence" value="ECO:0007669"/>
    <property type="project" value="InterPro"/>
</dbReference>
<organism evidence="4 5">
    <name type="scientific">Anopheles maculatus</name>
    <dbReference type="NCBI Taxonomy" id="74869"/>
    <lineage>
        <taxon>Eukaryota</taxon>
        <taxon>Metazoa</taxon>
        <taxon>Ecdysozoa</taxon>
        <taxon>Arthropoda</taxon>
        <taxon>Hexapoda</taxon>
        <taxon>Insecta</taxon>
        <taxon>Pterygota</taxon>
        <taxon>Neoptera</taxon>
        <taxon>Endopterygota</taxon>
        <taxon>Diptera</taxon>
        <taxon>Nematocera</taxon>
        <taxon>Culicoidea</taxon>
        <taxon>Culicidae</taxon>
        <taxon>Anophelinae</taxon>
        <taxon>Anopheles</taxon>
        <taxon>Anopheles maculatus group</taxon>
    </lineage>
</organism>
<protein>
    <recommendedName>
        <fullName evidence="3">AWS domain-containing protein</fullName>
    </recommendedName>
</protein>
<dbReference type="GO" id="GO:0046975">
    <property type="term" value="F:histone H3K36 methyltransferase activity"/>
    <property type="evidence" value="ECO:0007669"/>
    <property type="project" value="InterPro"/>
</dbReference>
<dbReference type="Proteomes" id="UP000075901">
    <property type="component" value="Unassembled WGS sequence"/>
</dbReference>
<evidence type="ECO:0000313" key="4">
    <source>
        <dbReference type="EnsemblMetazoa" id="AMAM016184-PA"/>
    </source>
</evidence>
<feature type="region of interest" description="Disordered" evidence="2">
    <location>
        <begin position="33"/>
        <end position="68"/>
    </location>
</feature>